<dbReference type="EMBL" id="GL736373">
    <property type="protein sequence ID" value="EFX60451.1"/>
    <property type="molecule type" value="Genomic_DNA"/>
</dbReference>
<name>E9I6C9_DAPPU</name>
<keyword evidence="3" id="KW-1185">Reference proteome</keyword>
<feature type="compositionally biased region" description="Acidic residues" evidence="1">
    <location>
        <begin position="110"/>
        <end position="119"/>
    </location>
</feature>
<evidence type="ECO:0000256" key="1">
    <source>
        <dbReference type="SAM" id="MobiDB-lite"/>
    </source>
</evidence>
<evidence type="ECO:0000313" key="3">
    <source>
        <dbReference type="Proteomes" id="UP000000305"/>
    </source>
</evidence>
<dbReference type="HOGENOM" id="CLU_1830166_0_0_1"/>
<sequence length="141" mass="16147">TLSLQCIQSYLANCKLGNYVYFEERAGGEGVGIIRKIQIEFYKSFPNVEKPSNFILIGVNNAKLANRDSRSGRGQEVRKLRYLKKIYLSDLKYVHRLTRKQAEQFAHEESQEESEDDAGSDSCITSDMSDTDNEASKEYFN</sequence>
<feature type="non-terminal residue" evidence="2">
    <location>
        <position position="1"/>
    </location>
</feature>
<accession>E9I6C9</accession>
<gene>
    <name evidence="2" type="ORF">DAPPUDRAFT_343695</name>
</gene>
<dbReference type="AlphaFoldDB" id="E9I6C9"/>
<dbReference type="InParanoid" id="E9I6C9"/>
<evidence type="ECO:0000313" key="2">
    <source>
        <dbReference type="EMBL" id="EFX60451.1"/>
    </source>
</evidence>
<organism evidence="2 3">
    <name type="scientific">Daphnia pulex</name>
    <name type="common">Water flea</name>
    <dbReference type="NCBI Taxonomy" id="6669"/>
    <lineage>
        <taxon>Eukaryota</taxon>
        <taxon>Metazoa</taxon>
        <taxon>Ecdysozoa</taxon>
        <taxon>Arthropoda</taxon>
        <taxon>Crustacea</taxon>
        <taxon>Branchiopoda</taxon>
        <taxon>Diplostraca</taxon>
        <taxon>Cladocera</taxon>
        <taxon>Anomopoda</taxon>
        <taxon>Daphniidae</taxon>
        <taxon>Daphnia</taxon>
    </lineage>
</organism>
<proteinExistence type="predicted"/>
<dbReference type="Proteomes" id="UP000000305">
    <property type="component" value="Unassembled WGS sequence"/>
</dbReference>
<feature type="region of interest" description="Disordered" evidence="1">
    <location>
        <begin position="104"/>
        <end position="141"/>
    </location>
</feature>
<dbReference type="KEGG" id="dpx:DAPPUDRAFT_343695"/>
<protein>
    <submittedName>
        <fullName evidence="2">Uncharacterized protein</fullName>
    </submittedName>
</protein>
<reference evidence="2 3" key="1">
    <citation type="journal article" date="2011" name="Science">
        <title>The ecoresponsive genome of Daphnia pulex.</title>
        <authorList>
            <person name="Colbourne J.K."/>
            <person name="Pfrender M.E."/>
            <person name="Gilbert D."/>
            <person name="Thomas W.K."/>
            <person name="Tucker A."/>
            <person name="Oakley T.H."/>
            <person name="Tokishita S."/>
            <person name="Aerts A."/>
            <person name="Arnold G.J."/>
            <person name="Basu M.K."/>
            <person name="Bauer D.J."/>
            <person name="Caceres C.E."/>
            <person name="Carmel L."/>
            <person name="Casola C."/>
            <person name="Choi J.H."/>
            <person name="Detter J.C."/>
            <person name="Dong Q."/>
            <person name="Dusheyko S."/>
            <person name="Eads B.D."/>
            <person name="Frohlich T."/>
            <person name="Geiler-Samerotte K.A."/>
            <person name="Gerlach D."/>
            <person name="Hatcher P."/>
            <person name="Jogdeo S."/>
            <person name="Krijgsveld J."/>
            <person name="Kriventseva E.V."/>
            <person name="Kultz D."/>
            <person name="Laforsch C."/>
            <person name="Lindquist E."/>
            <person name="Lopez J."/>
            <person name="Manak J.R."/>
            <person name="Muller J."/>
            <person name="Pangilinan J."/>
            <person name="Patwardhan R.P."/>
            <person name="Pitluck S."/>
            <person name="Pritham E.J."/>
            <person name="Rechtsteiner A."/>
            <person name="Rho M."/>
            <person name="Rogozin I.B."/>
            <person name="Sakarya O."/>
            <person name="Salamov A."/>
            <person name="Schaack S."/>
            <person name="Shapiro H."/>
            <person name="Shiga Y."/>
            <person name="Skalitzky C."/>
            <person name="Smith Z."/>
            <person name="Souvorov A."/>
            <person name="Sung W."/>
            <person name="Tang Z."/>
            <person name="Tsuchiya D."/>
            <person name="Tu H."/>
            <person name="Vos H."/>
            <person name="Wang M."/>
            <person name="Wolf Y.I."/>
            <person name="Yamagata H."/>
            <person name="Yamada T."/>
            <person name="Ye Y."/>
            <person name="Shaw J.R."/>
            <person name="Andrews J."/>
            <person name="Crease T.J."/>
            <person name="Tang H."/>
            <person name="Lucas S.M."/>
            <person name="Robertson H.M."/>
            <person name="Bork P."/>
            <person name="Koonin E.V."/>
            <person name="Zdobnov E.M."/>
            <person name="Grigoriev I.V."/>
            <person name="Lynch M."/>
            <person name="Boore J.L."/>
        </authorList>
    </citation>
    <scope>NUCLEOTIDE SEQUENCE [LARGE SCALE GENOMIC DNA]</scope>
</reference>